<feature type="compositionally biased region" description="Acidic residues" evidence="1">
    <location>
        <begin position="302"/>
        <end position="312"/>
    </location>
</feature>
<organism evidence="2 3">
    <name type="scientific">Ephemerocybe angulata</name>
    <dbReference type="NCBI Taxonomy" id="980116"/>
    <lineage>
        <taxon>Eukaryota</taxon>
        <taxon>Fungi</taxon>
        <taxon>Dikarya</taxon>
        <taxon>Basidiomycota</taxon>
        <taxon>Agaricomycotina</taxon>
        <taxon>Agaricomycetes</taxon>
        <taxon>Agaricomycetidae</taxon>
        <taxon>Agaricales</taxon>
        <taxon>Agaricineae</taxon>
        <taxon>Psathyrellaceae</taxon>
        <taxon>Ephemerocybe</taxon>
    </lineage>
</organism>
<dbReference type="OrthoDB" id="10430265at2759"/>
<protein>
    <submittedName>
        <fullName evidence="2">Uncharacterized protein</fullName>
    </submittedName>
</protein>
<gene>
    <name evidence="2" type="ORF">D9611_014356</name>
</gene>
<dbReference type="AlphaFoldDB" id="A0A8H5B7X6"/>
<keyword evidence="3" id="KW-1185">Reference proteome</keyword>
<evidence type="ECO:0000256" key="1">
    <source>
        <dbReference type="SAM" id="MobiDB-lite"/>
    </source>
</evidence>
<comment type="caution">
    <text evidence="2">The sequence shown here is derived from an EMBL/GenBank/DDBJ whole genome shotgun (WGS) entry which is preliminary data.</text>
</comment>
<dbReference type="EMBL" id="JAACJK010000180">
    <property type="protein sequence ID" value="KAF5318306.1"/>
    <property type="molecule type" value="Genomic_DNA"/>
</dbReference>
<feature type="region of interest" description="Disordered" evidence="1">
    <location>
        <begin position="163"/>
        <end position="203"/>
    </location>
</feature>
<proteinExistence type="predicted"/>
<accession>A0A8H5B7X6</accession>
<sequence length="373" mass="40093">MSGQGSTQSYGDGTGAVPVDVIVRALEKLGPITKEALACAAVELNLAHPDACPGHNAAPAEEEEDEVPGNFDYASNSSGSPPSSPVPYVVDSDSSDGSTPSSPIHIVYFEAQERHLRDSAYSDEDSAPFPIAVPPQIIDSAEGRLVAPVLSLRSSILFQPLGPPKRSYTDVLSRSEDSGEANDDEDHDDTYDNRGKKQRISLRAASPASSELFNIDSFMTRYRDSLLSDARMLANSGATPGQADVNEDDGSHDDNADGADARSAYASAREYDSGDEAEEEVEGGRASPDFTLKTPVKWDEVASGDESEEEFEESHNPFTLETFVNWEAVLEAASNALAEYNDDEEAADETEEAAPEVARVPQNPRFTIRNLLN</sequence>
<evidence type="ECO:0000313" key="2">
    <source>
        <dbReference type="EMBL" id="KAF5318306.1"/>
    </source>
</evidence>
<feature type="region of interest" description="Disordered" evidence="1">
    <location>
        <begin position="236"/>
        <end position="315"/>
    </location>
</feature>
<dbReference type="Proteomes" id="UP000541558">
    <property type="component" value="Unassembled WGS sequence"/>
</dbReference>
<feature type="compositionally biased region" description="Acidic residues" evidence="1">
    <location>
        <begin position="341"/>
        <end position="354"/>
    </location>
</feature>
<evidence type="ECO:0000313" key="3">
    <source>
        <dbReference type="Proteomes" id="UP000541558"/>
    </source>
</evidence>
<reference evidence="2 3" key="1">
    <citation type="journal article" date="2020" name="ISME J.">
        <title>Uncovering the hidden diversity of litter-decomposition mechanisms in mushroom-forming fungi.</title>
        <authorList>
            <person name="Floudas D."/>
            <person name="Bentzer J."/>
            <person name="Ahren D."/>
            <person name="Johansson T."/>
            <person name="Persson P."/>
            <person name="Tunlid A."/>
        </authorList>
    </citation>
    <scope>NUCLEOTIDE SEQUENCE [LARGE SCALE GENOMIC DNA]</scope>
    <source>
        <strain evidence="2 3">CBS 175.51</strain>
    </source>
</reference>
<feature type="compositionally biased region" description="Low complexity" evidence="1">
    <location>
        <begin position="75"/>
        <end position="103"/>
    </location>
</feature>
<feature type="region of interest" description="Disordered" evidence="1">
    <location>
        <begin position="53"/>
        <end position="103"/>
    </location>
</feature>
<name>A0A8H5B7X6_9AGAR</name>
<feature type="compositionally biased region" description="Acidic residues" evidence="1">
    <location>
        <begin position="178"/>
        <end position="189"/>
    </location>
</feature>
<feature type="region of interest" description="Disordered" evidence="1">
    <location>
        <begin position="341"/>
        <end position="361"/>
    </location>
</feature>